<keyword evidence="2" id="KW-0808">Transferase</keyword>
<dbReference type="Proteomes" id="UP000077786">
    <property type="component" value="Unassembled WGS sequence"/>
</dbReference>
<dbReference type="EMBL" id="LUTU01000005">
    <property type="protein sequence ID" value="OAJ68704.1"/>
    <property type="molecule type" value="Genomic_DNA"/>
</dbReference>
<feature type="compositionally biased region" description="Polar residues" evidence="1">
    <location>
        <begin position="1"/>
        <end position="11"/>
    </location>
</feature>
<dbReference type="AlphaFoldDB" id="A0A1B6VNC1"/>
<gene>
    <name evidence="2" type="ORF">A0123_01412</name>
</gene>
<dbReference type="GO" id="GO:0016740">
    <property type="term" value="F:transferase activity"/>
    <property type="evidence" value="ECO:0007669"/>
    <property type="project" value="UniProtKB-KW"/>
</dbReference>
<evidence type="ECO:0000256" key="1">
    <source>
        <dbReference type="SAM" id="MobiDB-lite"/>
    </source>
</evidence>
<evidence type="ECO:0000313" key="2">
    <source>
        <dbReference type="EMBL" id="OAJ68704.1"/>
    </source>
</evidence>
<feature type="compositionally biased region" description="Low complexity" evidence="1">
    <location>
        <begin position="15"/>
        <end position="27"/>
    </location>
</feature>
<dbReference type="OrthoDB" id="7220105at2"/>
<comment type="caution">
    <text evidence="2">The sequence shown here is derived from an EMBL/GenBank/DDBJ whole genome shotgun (WGS) entry which is preliminary data.</text>
</comment>
<dbReference type="RefSeq" id="WP_064274136.1">
    <property type="nucleotide sequence ID" value="NZ_JAFEJB010000001.1"/>
</dbReference>
<dbReference type="PATRIC" id="fig|38307.3.peg.1451"/>
<name>A0A1B6VNC1_9PROT</name>
<reference evidence="2 3" key="1">
    <citation type="submission" date="2016-03" db="EMBL/GenBank/DDBJ databases">
        <title>Draft genome sequence of Gluconobacter cerinus strain CECT 9110.</title>
        <authorList>
            <person name="Sainz F."/>
            <person name="Mas A."/>
            <person name="Torija M.J."/>
        </authorList>
    </citation>
    <scope>NUCLEOTIDE SEQUENCE [LARGE SCALE GENOMIC DNA]</scope>
    <source>
        <strain evidence="2 3">CECT 9110</strain>
    </source>
</reference>
<accession>A0A1B6VNC1</accession>
<evidence type="ECO:0000313" key="3">
    <source>
        <dbReference type="Proteomes" id="UP000077786"/>
    </source>
</evidence>
<protein>
    <submittedName>
        <fullName evidence="2">Glycosyl transferase</fullName>
    </submittedName>
</protein>
<feature type="region of interest" description="Disordered" evidence="1">
    <location>
        <begin position="1"/>
        <end position="27"/>
    </location>
</feature>
<proteinExistence type="predicted"/>
<organism evidence="2 3">
    <name type="scientific">Gluconobacter cerinus</name>
    <dbReference type="NCBI Taxonomy" id="38307"/>
    <lineage>
        <taxon>Bacteria</taxon>
        <taxon>Pseudomonadati</taxon>
        <taxon>Pseudomonadota</taxon>
        <taxon>Alphaproteobacteria</taxon>
        <taxon>Acetobacterales</taxon>
        <taxon>Acetobacteraceae</taxon>
        <taxon>Gluconobacter</taxon>
    </lineage>
</organism>
<sequence length="137" mass="15280">MSSANRQTSSRTATKKVASASRSKKAPPVVLESVIEEAPVVVETAEITKAPASGPFLPDLVCAFDKAWYVREYPDVAASGMDPATHYREAGYREGRKPNRFFDPEKYRAANPDLMEYEDDLLMHFIFYGLNEGRSIS</sequence>